<evidence type="ECO:0000313" key="2">
    <source>
        <dbReference type="Proteomes" id="UP001204579"/>
    </source>
</evidence>
<comment type="caution">
    <text evidence="1">The sequence shown here is derived from an EMBL/GenBank/DDBJ whole genome shotgun (WGS) entry which is preliminary data.</text>
</comment>
<dbReference type="EMBL" id="JANRHJ010000012">
    <property type="protein sequence ID" value="MCR8874533.1"/>
    <property type="molecule type" value="Genomic_DNA"/>
</dbReference>
<dbReference type="RefSeq" id="WP_258335982.1">
    <property type="nucleotide sequence ID" value="NZ_JANRHJ010000012.1"/>
</dbReference>
<gene>
    <name evidence="1" type="ORF">NW209_10985</name>
</gene>
<proteinExistence type="predicted"/>
<sequence>MGKDNLMGVLETQEYISSESHEWDVPLDAKDKIEKMVQKYNERAIKKGYESSVFKFDENSLKLRGKFIPKGESKSFFGQLRENANNGDLSEDIQSILRLCTKLCPYCHSQIPALSKECEVCGKQFLQDKAKDDVVETEEKTQDSTKPKEIANEMGVRYELFDARTTIESPDGVSYYDTILSHFEEFIAMQNTEPKNEVTLLMALDLDKIDPADEENMTDDDPRLGINSFGICNVVFSKYNEWMPLFEEKVNSGKPQIFISVMDWQADLNKVAKFATESCISYAFENGIDRYDKEYAKIILSFDDDVKAATNFLCNVATNILSVPKNVPVTIYISSYQTKAKAQKEYKENNTFSAKDFAKGAMLLLKDKITGK</sequence>
<name>A0AAW5N1M6_9BACT</name>
<organism evidence="1 2">
    <name type="scientific">Phocaeicola barnesiae</name>
    <dbReference type="NCBI Taxonomy" id="376804"/>
    <lineage>
        <taxon>Bacteria</taxon>
        <taxon>Pseudomonadati</taxon>
        <taxon>Bacteroidota</taxon>
        <taxon>Bacteroidia</taxon>
        <taxon>Bacteroidales</taxon>
        <taxon>Bacteroidaceae</taxon>
        <taxon>Phocaeicola</taxon>
    </lineage>
</organism>
<evidence type="ECO:0000313" key="1">
    <source>
        <dbReference type="EMBL" id="MCR8874533.1"/>
    </source>
</evidence>
<accession>A0AAW5N1M6</accession>
<reference evidence="1 2" key="1">
    <citation type="submission" date="2022-08" db="EMBL/GenBank/DDBJ databases">
        <authorList>
            <person name="Zeman M."/>
            <person name="Kubasova T."/>
        </authorList>
    </citation>
    <scope>NUCLEOTIDE SEQUENCE [LARGE SCALE GENOMIC DNA]</scope>
    <source>
        <strain evidence="1 2">ET62</strain>
    </source>
</reference>
<keyword evidence="2" id="KW-1185">Reference proteome</keyword>
<dbReference type="Proteomes" id="UP001204579">
    <property type="component" value="Unassembled WGS sequence"/>
</dbReference>
<dbReference type="AlphaFoldDB" id="A0AAW5N1M6"/>
<protein>
    <submittedName>
        <fullName evidence="1">Uncharacterized protein</fullName>
    </submittedName>
</protein>